<protein>
    <submittedName>
        <fullName evidence="2">Uncharacterized protein</fullName>
    </submittedName>
</protein>
<evidence type="ECO:0000313" key="2">
    <source>
        <dbReference type="EMBL" id="MED6126847.1"/>
    </source>
</evidence>
<comment type="caution">
    <text evidence="2">The sequence shown here is derived from an EMBL/GenBank/DDBJ whole genome shotgun (WGS) entry which is preliminary data.</text>
</comment>
<name>A0ABU6RRZ0_9FABA</name>
<organism evidence="2 3">
    <name type="scientific">Stylosanthes scabra</name>
    <dbReference type="NCBI Taxonomy" id="79078"/>
    <lineage>
        <taxon>Eukaryota</taxon>
        <taxon>Viridiplantae</taxon>
        <taxon>Streptophyta</taxon>
        <taxon>Embryophyta</taxon>
        <taxon>Tracheophyta</taxon>
        <taxon>Spermatophyta</taxon>
        <taxon>Magnoliopsida</taxon>
        <taxon>eudicotyledons</taxon>
        <taxon>Gunneridae</taxon>
        <taxon>Pentapetalae</taxon>
        <taxon>rosids</taxon>
        <taxon>fabids</taxon>
        <taxon>Fabales</taxon>
        <taxon>Fabaceae</taxon>
        <taxon>Papilionoideae</taxon>
        <taxon>50 kb inversion clade</taxon>
        <taxon>dalbergioids sensu lato</taxon>
        <taxon>Dalbergieae</taxon>
        <taxon>Pterocarpus clade</taxon>
        <taxon>Stylosanthes</taxon>
    </lineage>
</organism>
<dbReference type="EMBL" id="JASCZI010031476">
    <property type="protein sequence ID" value="MED6126847.1"/>
    <property type="molecule type" value="Genomic_DNA"/>
</dbReference>
<gene>
    <name evidence="2" type="ORF">PIB30_082447</name>
</gene>
<reference evidence="2 3" key="1">
    <citation type="journal article" date="2023" name="Plants (Basel)">
        <title>Bridging the Gap: Combining Genomics and Transcriptomics Approaches to Understand Stylosanthes scabra, an Orphan Legume from the Brazilian Caatinga.</title>
        <authorList>
            <person name="Ferreira-Neto J.R.C."/>
            <person name="da Silva M.D."/>
            <person name="Binneck E."/>
            <person name="de Melo N.F."/>
            <person name="da Silva R.H."/>
            <person name="de Melo A.L.T.M."/>
            <person name="Pandolfi V."/>
            <person name="Bustamante F.O."/>
            <person name="Brasileiro-Vidal A.C."/>
            <person name="Benko-Iseppon A.M."/>
        </authorList>
    </citation>
    <scope>NUCLEOTIDE SEQUENCE [LARGE SCALE GENOMIC DNA]</scope>
    <source>
        <tissue evidence="2">Leaves</tissue>
    </source>
</reference>
<sequence length="163" mass="17919">MSRTGAAGDPSVATVPMGAQSGGAMARAPSGRTDHRAVGDAVFYKTLDLGKYTESYQRFFIVISLKLLLVSSWWLKELVANTFCDHVRWLLLLFVGKVRDENPQLILCLKSCSQLSSHFFLEILRIKHSSWILSINSPLFMSIRALEVARCMRGGSGAGALAL</sequence>
<feature type="region of interest" description="Disordered" evidence="1">
    <location>
        <begin position="1"/>
        <end position="32"/>
    </location>
</feature>
<dbReference type="Proteomes" id="UP001341840">
    <property type="component" value="Unassembled WGS sequence"/>
</dbReference>
<proteinExistence type="predicted"/>
<evidence type="ECO:0000256" key="1">
    <source>
        <dbReference type="SAM" id="MobiDB-lite"/>
    </source>
</evidence>
<accession>A0ABU6RRZ0</accession>
<keyword evidence="3" id="KW-1185">Reference proteome</keyword>
<evidence type="ECO:0000313" key="3">
    <source>
        <dbReference type="Proteomes" id="UP001341840"/>
    </source>
</evidence>